<dbReference type="GO" id="GO:0003841">
    <property type="term" value="F:1-acylglycerol-3-phosphate O-acyltransferase activity"/>
    <property type="evidence" value="ECO:0007669"/>
    <property type="project" value="TreeGrafter"/>
</dbReference>
<dbReference type="PANTHER" id="PTHR10434">
    <property type="entry name" value="1-ACYL-SN-GLYCEROL-3-PHOSPHATE ACYLTRANSFERASE"/>
    <property type="match status" value="1"/>
</dbReference>
<organism evidence="5 6">
    <name type="scientific">Nocardioides iriomotensis</name>
    <dbReference type="NCBI Taxonomy" id="715784"/>
    <lineage>
        <taxon>Bacteria</taxon>
        <taxon>Bacillati</taxon>
        <taxon>Actinomycetota</taxon>
        <taxon>Actinomycetes</taxon>
        <taxon>Propionibacteriales</taxon>
        <taxon>Nocardioidaceae</taxon>
        <taxon>Nocardioides</taxon>
    </lineage>
</organism>
<keyword evidence="2 5" id="KW-0012">Acyltransferase</keyword>
<dbReference type="Proteomes" id="UP000291189">
    <property type="component" value="Unassembled WGS sequence"/>
</dbReference>
<feature type="region of interest" description="Disordered" evidence="3">
    <location>
        <begin position="215"/>
        <end position="259"/>
    </location>
</feature>
<evidence type="ECO:0000313" key="5">
    <source>
        <dbReference type="EMBL" id="RYU10236.1"/>
    </source>
</evidence>
<reference evidence="5 6" key="1">
    <citation type="submission" date="2019-01" db="EMBL/GenBank/DDBJ databases">
        <title>Nocardioides guangzhouensis sp. nov., an actinobacterium isolated from soil.</title>
        <authorList>
            <person name="Fu Y."/>
            <person name="Cai Y."/>
            <person name="Lin Z."/>
            <person name="Chen P."/>
        </authorList>
    </citation>
    <scope>NUCLEOTIDE SEQUENCE [LARGE SCALE GENOMIC DNA]</scope>
    <source>
        <strain evidence="5 6">NBRC 105384</strain>
    </source>
</reference>
<dbReference type="GO" id="GO:0005886">
    <property type="term" value="C:plasma membrane"/>
    <property type="evidence" value="ECO:0007669"/>
    <property type="project" value="TreeGrafter"/>
</dbReference>
<keyword evidence="1 5" id="KW-0808">Transferase</keyword>
<dbReference type="Pfam" id="PF01553">
    <property type="entry name" value="Acyltransferase"/>
    <property type="match status" value="1"/>
</dbReference>
<evidence type="ECO:0000256" key="2">
    <source>
        <dbReference type="ARBA" id="ARBA00023315"/>
    </source>
</evidence>
<dbReference type="CDD" id="cd07989">
    <property type="entry name" value="LPLAT_AGPAT-like"/>
    <property type="match status" value="1"/>
</dbReference>
<dbReference type="GO" id="GO:0006654">
    <property type="term" value="P:phosphatidic acid biosynthetic process"/>
    <property type="evidence" value="ECO:0007669"/>
    <property type="project" value="TreeGrafter"/>
</dbReference>
<dbReference type="RefSeq" id="WP_129988673.1">
    <property type="nucleotide sequence ID" value="NZ_SDPU01000032.1"/>
</dbReference>
<keyword evidence="6" id="KW-1185">Reference proteome</keyword>
<evidence type="ECO:0000256" key="1">
    <source>
        <dbReference type="ARBA" id="ARBA00022679"/>
    </source>
</evidence>
<evidence type="ECO:0000259" key="4">
    <source>
        <dbReference type="SMART" id="SM00563"/>
    </source>
</evidence>
<dbReference type="InterPro" id="IPR002123">
    <property type="entry name" value="Plipid/glycerol_acylTrfase"/>
</dbReference>
<proteinExistence type="predicted"/>
<dbReference type="PANTHER" id="PTHR10434:SF55">
    <property type="entry name" value="POSSIBLE ACYLTRANSFERASE"/>
    <property type="match status" value="1"/>
</dbReference>
<comment type="caution">
    <text evidence="5">The sequence shown here is derived from an EMBL/GenBank/DDBJ whole genome shotgun (WGS) entry which is preliminary data.</text>
</comment>
<feature type="domain" description="Phospholipid/glycerol acyltransferase" evidence="4">
    <location>
        <begin position="38"/>
        <end position="152"/>
    </location>
</feature>
<protein>
    <submittedName>
        <fullName evidence="5">1-acyl-sn-glycerol-3-phosphate acyltransferase</fullName>
    </submittedName>
</protein>
<dbReference type="SUPFAM" id="SSF69593">
    <property type="entry name" value="Glycerol-3-phosphate (1)-acyltransferase"/>
    <property type="match status" value="1"/>
</dbReference>
<feature type="compositionally biased region" description="Basic and acidic residues" evidence="3">
    <location>
        <begin position="232"/>
        <end position="259"/>
    </location>
</feature>
<dbReference type="AlphaFoldDB" id="A0A4V1Z1A6"/>
<name>A0A4V1Z1A6_9ACTN</name>
<accession>A0A4V1Z1A6</accession>
<evidence type="ECO:0000313" key="6">
    <source>
        <dbReference type="Proteomes" id="UP000291189"/>
    </source>
</evidence>
<dbReference type="OrthoDB" id="3210041at2"/>
<gene>
    <name evidence="5" type="ORF">ETU37_17720</name>
</gene>
<sequence length="259" mass="28629">MRDLTYPPIIVTAKVAFRALGLRFDLTGTERVPRTGGAVLAYNHVSYVDFVLGGYAAQPSHRLVRFMAKRELFDHRLTGPLMRSLHHIEVDRAEGTASYDEGVRYLRAGEIVGIFPEATISRSFEIKELKTGAVRMAAEAGVPVLPVVLWGTQRMYTKDHPRDFSRGKTIAIHVGEPLHPTGADPVAETAELHAAMSAMLDEAVRGYPAAEQPPGSWWLPASYGGSAPTPDEAARLDAEEKERRAARRAEREARTFRPE</sequence>
<dbReference type="SMART" id="SM00563">
    <property type="entry name" value="PlsC"/>
    <property type="match status" value="1"/>
</dbReference>
<evidence type="ECO:0000256" key="3">
    <source>
        <dbReference type="SAM" id="MobiDB-lite"/>
    </source>
</evidence>
<dbReference type="EMBL" id="SDPU01000032">
    <property type="protein sequence ID" value="RYU10236.1"/>
    <property type="molecule type" value="Genomic_DNA"/>
</dbReference>